<evidence type="ECO:0000313" key="3">
    <source>
        <dbReference type="Proteomes" id="UP000258613"/>
    </source>
</evidence>
<keyword evidence="2" id="KW-0449">Lipoprotein</keyword>
<reference evidence="2" key="3">
    <citation type="journal article" date="2019" name="Int. J. Syst. Evol. Microbiol.">
        <title>Natronolimnobius sulfurireducens sp. nov. and Halalkaliarchaeum desulfuricum gen. nov., sp. nov., the first sulfur-respiring alkaliphilic haloarchaea from hypersaline alkaline lakes.</title>
        <authorList>
            <person name="Sorokin D.Y."/>
            <person name="Yakimov M."/>
            <person name="Messina E."/>
            <person name="Merkel A.Y."/>
            <person name="Bale N.J."/>
            <person name="Sinninghe Damste J.S."/>
        </authorList>
    </citation>
    <scope>NUCLEOTIDE SEQUENCE</scope>
    <source>
        <strain evidence="2">AArc-Mg</strain>
        <strain evidence="1">AArc1</strain>
    </source>
</reference>
<dbReference type="KEGG" id="nag:AArcMg_1581"/>
<dbReference type="EMBL" id="CP027033">
    <property type="protein sequence ID" value="AXR81593.1"/>
    <property type="molecule type" value="Genomic_DNA"/>
</dbReference>
<dbReference type="Proteomes" id="UP000258707">
    <property type="component" value="Chromosome"/>
</dbReference>
<sequence>MNGADLIESRTTVVLQIASVRRPMVQRDRCVGSRRHVLTAVGTSLAVGLAGCAGDDDGTGDDTDAGNENTASTSEFLVDHPVDEPKEFADAHMCAVCSMGVTNYADRMAQLAHEDGDGVMFCSPGCLFAYVAEPVHFGGSDAEVAGAWAITFDTGELVDADEASFVIDRDENRADAPMQLDPHVYEVEADALAFVDEHDDLEEGDVIDFSEVDGDIARIYRLERLP</sequence>
<dbReference type="AlphaFoldDB" id="A0A346PPZ8"/>
<accession>A0A346PPZ8</accession>
<gene>
    <name evidence="1" type="ORF">AArc1_2060</name>
    <name evidence="2" type="ORF">AArcMg_1581</name>
</gene>
<name>A0A346PPZ8_9EURY</name>
<dbReference type="Proteomes" id="UP000258613">
    <property type="component" value="Chromosome"/>
</dbReference>
<dbReference type="EMBL" id="CP024047">
    <property type="protein sequence ID" value="AXR78378.1"/>
    <property type="molecule type" value="Genomic_DNA"/>
</dbReference>
<reference evidence="4" key="1">
    <citation type="submission" date="2017-10" db="EMBL/GenBank/DDBJ databases">
        <title>Phenotypic and genomic properties of facultatively anaerobic sulfur-reducing natronoarchaea from hypersaline soda lakes.</title>
        <authorList>
            <person name="Sorokin D.Y."/>
            <person name="Kublanov I.V."/>
            <person name="Roman P."/>
            <person name="Sinninghe Damste J.S."/>
            <person name="Golyshin P.N."/>
            <person name="Rojo D."/>
            <person name="Ciordia S."/>
            <person name="Mena Md.C."/>
            <person name="Ferrer M."/>
            <person name="Messina E."/>
            <person name="Smedile F."/>
            <person name="La Spada G."/>
            <person name="La Cono V."/>
            <person name="Yakimov M.M."/>
        </authorList>
    </citation>
    <scope>NUCLEOTIDE SEQUENCE [LARGE SCALE GENOMIC DNA]</scope>
    <source>
        <strain evidence="4">AArc1</strain>
    </source>
</reference>
<organism evidence="2 3">
    <name type="scientific">Natrarchaeobaculum sulfurireducens</name>
    <dbReference type="NCBI Taxonomy" id="2044521"/>
    <lineage>
        <taxon>Archaea</taxon>
        <taxon>Methanobacteriati</taxon>
        <taxon>Methanobacteriota</taxon>
        <taxon>Stenosarchaea group</taxon>
        <taxon>Halobacteria</taxon>
        <taxon>Halobacteriales</taxon>
        <taxon>Natrialbaceae</taxon>
        <taxon>Natrarchaeobaculum</taxon>
    </lineage>
</organism>
<evidence type="ECO:0000313" key="2">
    <source>
        <dbReference type="EMBL" id="AXR81593.1"/>
    </source>
</evidence>
<proteinExistence type="predicted"/>
<evidence type="ECO:0000313" key="1">
    <source>
        <dbReference type="EMBL" id="AXR78378.1"/>
    </source>
</evidence>
<dbReference type="Pfam" id="PF05573">
    <property type="entry name" value="NosL"/>
    <property type="match status" value="1"/>
</dbReference>
<accession>A0A346PFT3</accession>
<reference evidence="3" key="2">
    <citation type="submission" date="2018-02" db="EMBL/GenBank/DDBJ databases">
        <title>Phenotypic and genomic properties of facultatively anaerobic sulfur-reducing natronoarchaea from hypersaline soda lakes.</title>
        <authorList>
            <person name="Sorokin D.Y."/>
            <person name="Kublanov I.V."/>
            <person name="Roman P."/>
            <person name="Sinninghe Damste J.S."/>
            <person name="Golyshin P.N."/>
            <person name="Rojo D."/>
            <person name="Ciordia S."/>
            <person name="Mena M.D.C."/>
            <person name="Ferrer M."/>
            <person name="Messina E."/>
            <person name="Smedile F."/>
            <person name="La Spada G."/>
            <person name="La Cono V."/>
            <person name="Yakimov M.M."/>
        </authorList>
    </citation>
    <scope>NUCLEOTIDE SEQUENCE [LARGE SCALE GENOMIC DNA]</scope>
    <source>
        <strain evidence="3">AArc-Mg</strain>
    </source>
</reference>
<dbReference type="PANTHER" id="PTHR41247">
    <property type="entry name" value="HTH-TYPE TRANSCRIPTIONAL REPRESSOR YCNK"/>
    <property type="match status" value="1"/>
</dbReference>
<dbReference type="InterPro" id="IPR008719">
    <property type="entry name" value="N2O_reductase_NosL"/>
</dbReference>
<dbReference type="SUPFAM" id="SSF160387">
    <property type="entry name" value="NosL/MerB-like"/>
    <property type="match status" value="1"/>
</dbReference>
<dbReference type="KEGG" id="nan:AArc1_2060"/>
<protein>
    <submittedName>
        <fullName evidence="1">NosL family protein</fullName>
    </submittedName>
    <submittedName>
        <fullName evidence="2">Putative lipoprotein</fullName>
    </submittedName>
</protein>
<evidence type="ECO:0000313" key="4">
    <source>
        <dbReference type="Proteomes" id="UP000258707"/>
    </source>
</evidence>
<keyword evidence="3" id="KW-1185">Reference proteome</keyword>
<dbReference type="PANTHER" id="PTHR41247:SF1">
    <property type="entry name" value="HTH-TYPE TRANSCRIPTIONAL REPRESSOR YCNK"/>
    <property type="match status" value="1"/>
</dbReference>